<keyword evidence="4" id="KW-1185">Reference proteome</keyword>
<dbReference type="OrthoDB" id="9801098at2"/>
<reference evidence="3 4" key="1">
    <citation type="submission" date="2019-06" db="EMBL/GenBank/DDBJ databases">
        <title>Sequencing the genomes of 1000 actinobacteria strains.</title>
        <authorList>
            <person name="Klenk H.-P."/>
        </authorList>
    </citation>
    <scope>NUCLEOTIDE SEQUENCE [LARGE SCALE GENOMIC DNA]</scope>
    <source>
        <strain evidence="3 4">DSM 103495</strain>
    </source>
</reference>
<comment type="catalytic activity">
    <reaction evidence="2">
        <text>9-ribosyl-trans-zeatin 5'-phosphate + H2O = trans-zeatin + D-ribose 5-phosphate</text>
        <dbReference type="Rhea" id="RHEA:48564"/>
        <dbReference type="ChEBI" id="CHEBI:15377"/>
        <dbReference type="ChEBI" id="CHEBI:16522"/>
        <dbReference type="ChEBI" id="CHEBI:78346"/>
        <dbReference type="ChEBI" id="CHEBI:87947"/>
        <dbReference type="EC" id="3.2.2.n1"/>
    </reaction>
</comment>
<comment type="catalytic activity">
    <reaction evidence="2">
        <text>N(6)-(dimethylallyl)adenosine 5'-phosphate + H2O = N(6)-dimethylallyladenine + D-ribose 5-phosphate</text>
        <dbReference type="Rhea" id="RHEA:48560"/>
        <dbReference type="ChEBI" id="CHEBI:15377"/>
        <dbReference type="ChEBI" id="CHEBI:17660"/>
        <dbReference type="ChEBI" id="CHEBI:57526"/>
        <dbReference type="ChEBI" id="CHEBI:78346"/>
        <dbReference type="EC" id="3.2.2.n1"/>
    </reaction>
</comment>
<protein>
    <recommendedName>
        <fullName evidence="2">Cytokinin riboside 5'-monophosphate phosphoribohydrolase</fullName>
        <ecNumber evidence="2">3.2.2.n1</ecNumber>
    </recommendedName>
</protein>
<comment type="similarity">
    <text evidence="1 2">Belongs to the LOG family.</text>
</comment>
<comment type="caution">
    <text evidence="3">The sequence shown here is derived from an EMBL/GenBank/DDBJ whole genome shotgun (WGS) entry which is preliminary data.</text>
</comment>
<dbReference type="GO" id="GO:0009691">
    <property type="term" value="P:cytokinin biosynthetic process"/>
    <property type="evidence" value="ECO:0007669"/>
    <property type="project" value="UniProtKB-UniRule"/>
</dbReference>
<dbReference type="AlphaFoldDB" id="A0A543FA99"/>
<evidence type="ECO:0000256" key="2">
    <source>
        <dbReference type="RuleBase" id="RU363015"/>
    </source>
</evidence>
<dbReference type="Gene3D" id="3.40.50.450">
    <property type="match status" value="1"/>
</dbReference>
<proteinExistence type="inferred from homology"/>
<organism evidence="3 4">
    <name type="scientific">Nocardia bhagyanarayanae</name>
    <dbReference type="NCBI Taxonomy" id="1215925"/>
    <lineage>
        <taxon>Bacteria</taxon>
        <taxon>Bacillati</taxon>
        <taxon>Actinomycetota</taxon>
        <taxon>Actinomycetes</taxon>
        <taxon>Mycobacteriales</taxon>
        <taxon>Nocardiaceae</taxon>
        <taxon>Nocardia</taxon>
    </lineage>
</organism>
<gene>
    <name evidence="3" type="ORF">FB390_2387</name>
</gene>
<evidence type="ECO:0000256" key="1">
    <source>
        <dbReference type="ARBA" id="ARBA00006763"/>
    </source>
</evidence>
<dbReference type="Proteomes" id="UP000316331">
    <property type="component" value="Unassembled WGS sequence"/>
</dbReference>
<accession>A0A543FA99</accession>
<dbReference type="PANTHER" id="PTHR31223">
    <property type="entry name" value="LOG FAMILY PROTEIN YJL055W"/>
    <property type="match status" value="1"/>
</dbReference>
<name>A0A543FA99_9NOCA</name>
<sequence length="196" mass="21037">MVTEVPLEATVPYAVCVYCSASTADSGALALAARVGTEIARRGWQLVSGGGHVSMMGAVATAARAGGANTIGVIPKHLVHKEVADVDADELVVTDTMRQRKQVMEDRADAFLTLPGGIGTLEEFFETWTGGYLGQHTKPVVVLDPNGFYDGLFRWIDELYERKFVSRFAMERITVATDLSAAFAALKPEPGQISMA</sequence>
<dbReference type="EMBL" id="VFPG01000001">
    <property type="protein sequence ID" value="TQM30751.1"/>
    <property type="molecule type" value="Genomic_DNA"/>
</dbReference>
<dbReference type="InterPro" id="IPR031100">
    <property type="entry name" value="LOG_fam"/>
</dbReference>
<evidence type="ECO:0000313" key="4">
    <source>
        <dbReference type="Proteomes" id="UP000316331"/>
    </source>
</evidence>
<evidence type="ECO:0000313" key="3">
    <source>
        <dbReference type="EMBL" id="TQM30751.1"/>
    </source>
</evidence>
<keyword evidence="2" id="KW-0203">Cytokinin biosynthesis</keyword>
<keyword evidence="2" id="KW-0378">Hydrolase</keyword>
<dbReference type="PANTHER" id="PTHR31223:SF70">
    <property type="entry name" value="LOG FAMILY PROTEIN YJL055W"/>
    <property type="match status" value="1"/>
</dbReference>
<dbReference type="NCBIfam" id="TIGR00730">
    <property type="entry name" value="Rossman fold protein, TIGR00730 family"/>
    <property type="match status" value="1"/>
</dbReference>
<dbReference type="EC" id="3.2.2.n1" evidence="2"/>
<dbReference type="SUPFAM" id="SSF102405">
    <property type="entry name" value="MCP/YpsA-like"/>
    <property type="match status" value="1"/>
</dbReference>
<dbReference type="Pfam" id="PF03641">
    <property type="entry name" value="Lysine_decarbox"/>
    <property type="match status" value="1"/>
</dbReference>
<dbReference type="GO" id="GO:0005829">
    <property type="term" value="C:cytosol"/>
    <property type="evidence" value="ECO:0007669"/>
    <property type="project" value="TreeGrafter"/>
</dbReference>
<dbReference type="GO" id="GO:0102682">
    <property type="term" value="F:cytokinin riboside 5'-monophosphate phosphoribohydrolase activity"/>
    <property type="evidence" value="ECO:0007669"/>
    <property type="project" value="RHEA"/>
</dbReference>
<dbReference type="InterPro" id="IPR005269">
    <property type="entry name" value="LOG"/>
</dbReference>